<dbReference type="PIRSF" id="PIRSF037181">
    <property type="entry name" value="DGC"/>
    <property type="match status" value="1"/>
</dbReference>
<dbReference type="InParanoid" id="C7RBJ1"/>
<name>C7RBJ1_KANKD</name>
<proteinExistence type="predicted"/>
<dbReference type="KEGG" id="kko:Kkor_1214"/>
<dbReference type="EMBL" id="CP001707">
    <property type="protein sequence ID" value="ACV26633.1"/>
    <property type="molecule type" value="Genomic_DNA"/>
</dbReference>
<dbReference type="OrthoDB" id="2111735at2"/>
<dbReference type="AlphaFoldDB" id="C7RBJ1"/>
<dbReference type="RefSeq" id="WP_012801147.1">
    <property type="nucleotide sequence ID" value="NC_013166.1"/>
</dbReference>
<dbReference type="InterPro" id="IPR014958">
    <property type="entry name" value="DGC"/>
</dbReference>
<organism evidence="1 2">
    <name type="scientific">Kangiella koreensis (strain DSM 16069 / JCM 12317 / KCTC 12182 / SW-125)</name>
    <dbReference type="NCBI Taxonomy" id="523791"/>
    <lineage>
        <taxon>Bacteria</taxon>
        <taxon>Pseudomonadati</taxon>
        <taxon>Pseudomonadota</taxon>
        <taxon>Gammaproteobacteria</taxon>
        <taxon>Kangiellales</taxon>
        <taxon>Kangiellaceae</taxon>
        <taxon>Kangiella</taxon>
    </lineage>
</organism>
<accession>C7RBJ1</accession>
<dbReference type="eggNOG" id="COG4273">
    <property type="taxonomic scope" value="Bacteria"/>
</dbReference>
<gene>
    <name evidence="1" type="ordered locus">Kkor_1214</name>
</gene>
<dbReference type="Proteomes" id="UP000001231">
    <property type="component" value="Chromosome"/>
</dbReference>
<reference evidence="1 2" key="1">
    <citation type="journal article" date="2009" name="Stand. Genomic Sci.">
        <title>Complete genome sequence of Kangiella koreensis type strain (SW-125).</title>
        <authorList>
            <person name="Han C."/>
            <person name="Sikorski J."/>
            <person name="Lapidus A."/>
            <person name="Nolan M."/>
            <person name="Glavina Del Rio T."/>
            <person name="Tice H."/>
            <person name="Cheng J.F."/>
            <person name="Lucas S."/>
            <person name="Chen F."/>
            <person name="Copeland A."/>
            <person name="Ivanova N."/>
            <person name="Mavromatis K."/>
            <person name="Ovchinnikova G."/>
            <person name="Pati A."/>
            <person name="Bruce D."/>
            <person name="Goodwin L."/>
            <person name="Pitluck S."/>
            <person name="Chen A."/>
            <person name="Palaniappan K."/>
            <person name="Land M."/>
            <person name="Hauser L."/>
            <person name="Chang Y.J."/>
            <person name="Jeffries C.D."/>
            <person name="Chain P."/>
            <person name="Saunders E."/>
            <person name="Brettin T."/>
            <person name="Goker M."/>
            <person name="Tindall B.J."/>
            <person name="Bristow J."/>
            <person name="Eisen J.A."/>
            <person name="Markowitz V."/>
            <person name="Hugenholtz P."/>
            <person name="Kyrpides N.C."/>
            <person name="Klenk H.P."/>
            <person name="Detter J.C."/>
        </authorList>
    </citation>
    <scope>NUCLEOTIDE SEQUENCE [LARGE SCALE GENOMIC DNA]</scope>
    <source>
        <strain evidence="2">DSM 16069 / KCTC 12182 / SW-125</strain>
    </source>
</reference>
<evidence type="ECO:0000313" key="1">
    <source>
        <dbReference type="EMBL" id="ACV26633.1"/>
    </source>
</evidence>
<evidence type="ECO:0000313" key="2">
    <source>
        <dbReference type="Proteomes" id="UP000001231"/>
    </source>
</evidence>
<dbReference type="HOGENOM" id="CLU_143943_1_0_6"/>
<dbReference type="Pfam" id="PF08859">
    <property type="entry name" value="DGC"/>
    <property type="match status" value="1"/>
</dbReference>
<dbReference type="STRING" id="523791.Kkor_1214"/>
<protein>
    <submittedName>
        <fullName evidence="1">DGC domain protein</fullName>
    </submittedName>
</protein>
<sequence length="128" mass="13818">MATNDKPLVYSCSGCSNLAQTANHLAVTLNKEQLAEMSCIAGVGGNVPSLVKKAKSSRKIIAIDGCHLACAKACLGNHDVIPDEHLVLTTYGYKKRYNEAVSEETVNNLLIEVRVIAREMSEELADEV</sequence>
<keyword evidence="2" id="KW-1185">Reference proteome</keyword>